<feature type="repeat" description="WD" evidence="4">
    <location>
        <begin position="98"/>
        <end position="129"/>
    </location>
</feature>
<comment type="similarity">
    <text evidence="3">Belongs to the WD repeat POC1 family.</text>
</comment>
<dbReference type="InterPro" id="IPR024977">
    <property type="entry name" value="Apc4-like_WD40_dom"/>
</dbReference>
<gene>
    <name evidence="7" type="primary">Poc1a</name>
    <name evidence="7" type="ORF">G6Z76_0006050</name>
</gene>
<dbReference type="PROSITE" id="PS50082">
    <property type="entry name" value="WD_REPEATS_2"/>
    <property type="match status" value="6"/>
</dbReference>
<proteinExistence type="inferred from homology"/>
<evidence type="ECO:0000256" key="3">
    <source>
        <dbReference type="ARBA" id="ARBA00037984"/>
    </source>
</evidence>
<dbReference type="AlphaFoldDB" id="A0A836FPC4"/>
<dbReference type="CDD" id="cd00200">
    <property type="entry name" value="WD40"/>
    <property type="match status" value="1"/>
</dbReference>
<keyword evidence="5" id="KW-0175">Coiled coil</keyword>
<dbReference type="Pfam" id="PF12894">
    <property type="entry name" value="ANAPC4_WD40"/>
    <property type="match status" value="1"/>
</dbReference>
<feature type="non-terminal residue" evidence="7">
    <location>
        <position position="494"/>
    </location>
</feature>
<keyword evidence="2" id="KW-0677">Repeat</keyword>
<dbReference type="InterPro" id="IPR001680">
    <property type="entry name" value="WD40_rpt"/>
</dbReference>
<dbReference type="PROSITE" id="PS50294">
    <property type="entry name" value="WD_REPEATS_REGION"/>
    <property type="match status" value="5"/>
</dbReference>
<organism evidence="7 8">
    <name type="scientific">Acromyrmex charruanus</name>
    <dbReference type="NCBI Taxonomy" id="2715315"/>
    <lineage>
        <taxon>Eukaryota</taxon>
        <taxon>Metazoa</taxon>
        <taxon>Ecdysozoa</taxon>
        <taxon>Arthropoda</taxon>
        <taxon>Hexapoda</taxon>
        <taxon>Insecta</taxon>
        <taxon>Pterygota</taxon>
        <taxon>Neoptera</taxon>
        <taxon>Endopterygota</taxon>
        <taxon>Hymenoptera</taxon>
        <taxon>Apocrita</taxon>
        <taxon>Aculeata</taxon>
        <taxon>Formicoidea</taxon>
        <taxon>Formicidae</taxon>
        <taxon>Myrmicinae</taxon>
        <taxon>Acromyrmex</taxon>
    </lineage>
</organism>
<dbReference type="PROSITE" id="PS00678">
    <property type="entry name" value="WD_REPEATS_1"/>
    <property type="match status" value="1"/>
</dbReference>
<dbReference type="GO" id="GO:0036064">
    <property type="term" value="C:ciliary basal body"/>
    <property type="evidence" value="ECO:0007669"/>
    <property type="project" value="TreeGrafter"/>
</dbReference>
<feature type="repeat" description="WD" evidence="4">
    <location>
        <begin position="57"/>
        <end position="89"/>
    </location>
</feature>
<evidence type="ECO:0000256" key="2">
    <source>
        <dbReference type="ARBA" id="ARBA00022737"/>
    </source>
</evidence>
<keyword evidence="1 4" id="KW-0853">WD repeat</keyword>
<feature type="coiled-coil region" evidence="5">
    <location>
        <begin position="459"/>
        <end position="486"/>
    </location>
</feature>
<dbReference type="InterPro" id="IPR015943">
    <property type="entry name" value="WD40/YVTN_repeat-like_dom_sf"/>
</dbReference>
<evidence type="ECO:0000256" key="5">
    <source>
        <dbReference type="SAM" id="Coils"/>
    </source>
</evidence>
<dbReference type="EMBL" id="JAANIC010003323">
    <property type="protein sequence ID" value="KAG5341149.1"/>
    <property type="molecule type" value="Genomic_DNA"/>
</dbReference>
<accession>A0A836FPC4</accession>
<feature type="domain" description="Anaphase-promoting complex subunit 4-like WD40" evidence="6">
    <location>
        <begin position="192"/>
        <end position="278"/>
    </location>
</feature>
<dbReference type="SMART" id="SM00320">
    <property type="entry name" value="WD40"/>
    <property type="match status" value="7"/>
</dbReference>
<dbReference type="SUPFAM" id="SSF50978">
    <property type="entry name" value="WD40 repeat-like"/>
    <property type="match status" value="1"/>
</dbReference>
<feature type="repeat" description="WD" evidence="4">
    <location>
        <begin position="16"/>
        <end position="50"/>
    </location>
</feature>
<evidence type="ECO:0000256" key="4">
    <source>
        <dbReference type="PROSITE-ProRule" id="PRU00221"/>
    </source>
</evidence>
<dbReference type="PANTHER" id="PTHR44019:SF8">
    <property type="entry name" value="POC1 CENTRIOLAR PROTEIN HOMOLOG"/>
    <property type="match status" value="1"/>
</dbReference>
<dbReference type="Gene3D" id="2.130.10.10">
    <property type="entry name" value="YVTN repeat-like/Quinoprotein amine dehydrogenase"/>
    <property type="match status" value="3"/>
</dbReference>
<feature type="repeat" description="WD" evidence="4">
    <location>
        <begin position="140"/>
        <end position="181"/>
    </location>
</feature>
<keyword evidence="8" id="KW-1185">Reference proteome</keyword>
<dbReference type="Proteomes" id="UP000669903">
    <property type="component" value="Unassembled WGS sequence"/>
</dbReference>
<evidence type="ECO:0000313" key="7">
    <source>
        <dbReference type="EMBL" id="KAG5341149.1"/>
    </source>
</evidence>
<evidence type="ECO:0000313" key="8">
    <source>
        <dbReference type="Proteomes" id="UP000669903"/>
    </source>
</evidence>
<dbReference type="Pfam" id="PF00400">
    <property type="entry name" value="WD40"/>
    <property type="match status" value="4"/>
</dbReference>
<dbReference type="InterPro" id="IPR019775">
    <property type="entry name" value="WD40_repeat_CS"/>
</dbReference>
<sequence>MEKNIFKRTTYLYRQWKGHDDDITALSFHPQTHTLVSSSLDTKLALWRLDKLNCEKFKAHKSYIFDVCYSPDGEFIATASKDQSIRIWNEDHLNFAEYRGHRSSVRSVQFSPKGDKFVSASNDENVLLWVPYRGKYFKTFSEHTDWVRCVKFSPDGKLLVSCSDDKTVKIWDITSGQCVKTFNMEVLVRYVEFHPTGTIIGSANVDGYIKLCDLRTNSLYQRCTHDKGVNMIKFHPNGKFILTASDDYSVKILDILNGRPIYSLKEHYDKVTCIAFSNNGELFASGSTDQQILVWKCNDLCMDGQSRKNSTLQLVSSVTPNKNLIMPSSVKQKFDDGNERSNRAEHIEQFDYMLEQFDYRNEKSKRDEEDEEDEEYIRRYLSNTLKKSHPKSDDSAGLLAKMEPEKMNIMNVESPQEDYANYVPIFPKQPNISKQSQTVLKDQTSFNILSSQSIKALEKNSILKQIQSLRKNYNVLEQRLTILEQSFKKLYVKL</sequence>
<evidence type="ECO:0000259" key="6">
    <source>
        <dbReference type="Pfam" id="PF12894"/>
    </source>
</evidence>
<dbReference type="PRINTS" id="PR00320">
    <property type="entry name" value="GPROTEINBRPT"/>
</dbReference>
<feature type="non-terminal residue" evidence="7">
    <location>
        <position position="1"/>
    </location>
</feature>
<comment type="caution">
    <text evidence="7">The sequence shown here is derived from an EMBL/GenBank/DDBJ whole genome shotgun (WGS) entry which is preliminary data.</text>
</comment>
<dbReference type="InterPro" id="IPR050505">
    <property type="entry name" value="WDR55/POC1"/>
</dbReference>
<dbReference type="PANTHER" id="PTHR44019">
    <property type="entry name" value="WD REPEAT-CONTAINING PROTEIN 55"/>
    <property type="match status" value="1"/>
</dbReference>
<dbReference type="GO" id="GO:0005814">
    <property type="term" value="C:centriole"/>
    <property type="evidence" value="ECO:0007669"/>
    <property type="project" value="TreeGrafter"/>
</dbReference>
<dbReference type="InterPro" id="IPR036322">
    <property type="entry name" value="WD40_repeat_dom_sf"/>
</dbReference>
<protein>
    <submittedName>
        <fullName evidence="7">POC1A protein</fullName>
    </submittedName>
</protein>
<evidence type="ECO:0000256" key="1">
    <source>
        <dbReference type="ARBA" id="ARBA00022574"/>
    </source>
</evidence>
<dbReference type="InterPro" id="IPR020472">
    <property type="entry name" value="WD40_PAC1"/>
</dbReference>
<reference evidence="7" key="1">
    <citation type="submission" date="2020-03" db="EMBL/GenBank/DDBJ databases">
        <title>Relaxed selection underlies rapid genomic changes in the transitions from sociality to social parasitism in ants.</title>
        <authorList>
            <person name="Bi X."/>
        </authorList>
    </citation>
    <scope>NUCLEOTIDE SEQUENCE</scope>
    <source>
        <strain evidence="7">BGI-DK2014a</strain>
        <tissue evidence="7">Whole body</tissue>
    </source>
</reference>
<feature type="repeat" description="WD" evidence="4">
    <location>
        <begin position="264"/>
        <end position="296"/>
    </location>
</feature>
<dbReference type="GO" id="GO:0060271">
    <property type="term" value="P:cilium assembly"/>
    <property type="evidence" value="ECO:0007669"/>
    <property type="project" value="TreeGrafter"/>
</dbReference>
<feature type="repeat" description="WD" evidence="4">
    <location>
        <begin position="222"/>
        <end position="263"/>
    </location>
</feature>
<name>A0A836FPC4_9HYME</name>